<evidence type="ECO:0000256" key="2">
    <source>
        <dbReference type="SAM" id="Phobius"/>
    </source>
</evidence>
<proteinExistence type="predicted"/>
<dbReference type="OrthoDB" id="2018506at2759"/>
<reference evidence="3 4" key="1">
    <citation type="journal article" date="2014" name="Nat. Commun.">
        <title>Klebsormidium flaccidum genome reveals primary factors for plant terrestrial adaptation.</title>
        <authorList>
            <person name="Hori K."/>
            <person name="Maruyama F."/>
            <person name="Fujisawa T."/>
            <person name="Togashi T."/>
            <person name="Yamamoto N."/>
            <person name="Seo M."/>
            <person name="Sato S."/>
            <person name="Yamada T."/>
            <person name="Mori H."/>
            <person name="Tajima N."/>
            <person name="Moriyama T."/>
            <person name="Ikeuchi M."/>
            <person name="Watanabe M."/>
            <person name="Wada H."/>
            <person name="Kobayashi K."/>
            <person name="Saito M."/>
            <person name="Masuda T."/>
            <person name="Sasaki-Sekimoto Y."/>
            <person name="Mashiguchi K."/>
            <person name="Awai K."/>
            <person name="Shimojima M."/>
            <person name="Masuda S."/>
            <person name="Iwai M."/>
            <person name="Nobusawa T."/>
            <person name="Narise T."/>
            <person name="Kondo S."/>
            <person name="Saito H."/>
            <person name="Sato R."/>
            <person name="Murakawa M."/>
            <person name="Ihara Y."/>
            <person name="Oshima-Yamada Y."/>
            <person name="Ohtaka K."/>
            <person name="Satoh M."/>
            <person name="Sonobe K."/>
            <person name="Ishii M."/>
            <person name="Ohtani R."/>
            <person name="Kanamori-Sato M."/>
            <person name="Honoki R."/>
            <person name="Miyazaki D."/>
            <person name="Mochizuki H."/>
            <person name="Umetsu J."/>
            <person name="Higashi K."/>
            <person name="Shibata D."/>
            <person name="Kamiya Y."/>
            <person name="Sato N."/>
            <person name="Nakamura Y."/>
            <person name="Tabata S."/>
            <person name="Ida S."/>
            <person name="Kurokawa K."/>
            <person name="Ohta H."/>
        </authorList>
    </citation>
    <scope>NUCLEOTIDE SEQUENCE [LARGE SCALE GENOMIC DNA]</scope>
    <source>
        <strain evidence="3 4">NIES-2285</strain>
    </source>
</reference>
<gene>
    <name evidence="3" type="ORF">KFL_006420050</name>
</gene>
<feature type="coiled-coil region" evidence="1">
    <location>
        <begin position="4"/>
        <end position="31"/>
    </location>
</feature>
<keyword evidence="2" id="KW-1133">Transmembrane helix</keyword>
<dbReference type="AlphaFoldDB" id="A0A1Y1ILY6"/>
<keyword evidence="2" id="KW-0472">Membrane</keyword>
<dbReference type="Proteomes" id="UP000054558">
    <property type="component" value="Unassembled WGS sequence"/>
</dbReference>
<keyword evidence="2" id="KW-0812">Transmembrane</keyword>
<dbReference type="EMBL" id="DF237591">
    <property type="protein sequence ID" value="GAQ90459.1"/>
    <property type="molecule type" value="Genomic_DNA"/>
</dbReference>
<dbReference type="PANTHER" id="PTHR36356:SF1">
    <property type="entry name" value="EXPRESSED PROTEIN"/>
    <property type="match status" value="1"/>
</dbReference>
<evidence type="ECO:0000256" key="1">
    <source>
        <dbReference type="SAM" id="Coils"/>
    </source>
</evidence>
<evidence type="ECO:0000313" key="4">
    <source>
        <dbReference type="Proteomes" id="UP000054558"/>
    </source>
</evidence>
<name>A0A1Y1ILY6_KLENI</name>
<keyword evidence="1" id="KW-0175">Coiled coil</keyword>
<protein>
    <submittedName>
        <fullName evidence="3">Uncharacterized protein</fullName>
    </submittedName>
</protein>
<dbReference type="PANTHER" id="PTHR36356">
    <property type="entry name" value="EXPRESSED PROTEIN"/>
    <property type="match status" value="1"/>
</dbReference>
<accession>A0A1Y1ILY6</accession>
<sequence>MKAAELAEDTQAKAADLAEEAKRRYAQFEIENDPQGKAQEAWRQGKVKAAEIGDDLRRTASRIDRDYKVTDKVKEIKETVQEKADEVDQKYSVRQKATTAWESAQRNWPTFQRRVSEWLETPIGRTASWIAVAYLILSGWIFSILSWLTFVSFWVLPFLGPMILRSLRGNVVQGQCPVCKTPFAGPRSSALSCRRCGGIVWQPRKDYSRADSKPVTIIDIEPE</sequence>
<feature type="transmembrane region" description="Helical" evidence="2">
    <location>
        <begin position="129"/>
        <end position="159"/>
    </location>
</feature>
<dbReference type="OMA" id="WRCANDG"/>
<organism evidence="3 4">
    <name type="scientific">Klebsormidium nitens</name>
    <name type="common">Green alga</name>
    <name type="synonym">Ulothrix nitens</name>
    <dbReference type="NCBI Taxonomy" id="105231"/>
    <lineage>
        <taxon>Eukaryota</taxon>
        <taxon>Viridiplantae</taxon>
        <taxon>Streptophyta</taxon>
        <taxon>Klebsormidiophyceae</taxon>
        <taxon>Klebsormidiales</taxon>
        <taxon>Klebsormidiaceae</taxon>
        <taxon>Klebsormidium</taxon>
    </lineage>
</organism>
<evidence type="ECO:0000313" key="3">
    <source>
        <dbReference type="EMBL" id="GAQ90459.1"/>
    </source>
</evidence>
<keyword evidence="4" id="KW-1185">Reference proteome</keyword>